<dbReference type="EMBL" id="JAGIKX010000012">
    <property type="protein sequence ID" value="MBP2257685.1"/>
    <property type="molecule type" value="Genomic_DNA"/>
</dbReference>
<sequence length="65" mass="7780">MKTKYHSLIKLGIPPQKAWEWANTRKGHWRIANSYILHRTITNKILERVGYKDLTILFEKAHSNY</sequence>
<dbReference type="GO" id="GO:0003964">
    <property type="term" value="F:RNA-directed DNA polymerase activity"/>
    <property type="evidence" value="ECO:0007669"/>
    <property type="project" value="UniProtKB-KW"/>
</dbReference>
<accession>A0ABS4S867</accession>
<name>A0ABS4S867_9BACI</name>
<protein>
    <submittedName>
        <fullName evidence="1">RNA-directed DNA polymerase</fullName>
        <ecNumber evidence="1">2.7.7.49</ecNumber>
    </submittedName>
</protein>
<dbReference type="EC" id="2.7.7.49" evidence="1"/>
<dbReference type="Proteomes" id="UP001519294">
    <property type="component" value="Unassembled WGS sequence"/>
</dbReference>
<keyword evidence="1" id="KW-0695">RNA-directed DNA polymerase</keyword>
<keyword evidence="2" id="KW-1185">Reference proteome</keyword>
<comment type="caution">
    <text evidence="1">The sequence shown here is derived from an EMBL/GenBank/DDBJ whole genome shotgun (WGS) entry which is preliminary data.</text>
</comment>
<keyword evidence="1" id="KW-0808">Transferase</keyword>
<organism evidence="1 2">
    <name type="scientific">Virgibacillus alimentarius</name>
    <dbReference type="NCBI Taxonomy" id="698769"/>
    <lineage>
        <taxon>Bacteria</taxon>
        <taxon>Bacillati</taxon>
        <taxon>Bacillota</taxon>
        <taxon>Bacilli</taxon>
        <taxon>Bacillales</taxon>
        <taxon>Bacillaceae</taxon>
        <taxon>Virgibacillus</taxon>
    </lineage>
</organism>
<proteinExistence type="predicted"/>
<reference evidence="1 2" key="1">
    <citation type="submission" date="2021-03" db="EMBL/GenBank/DDBJ databases">
        <title>Genomic Encyclopedia of Type Strains, Phase IV (KMG-IV): sequencing the most valuable type-strain genomes for metagenomic binning, comparative biology and taxonomic classification.</title>
        <authorList>
            <person name="Goeker M."/>
        </authorList>
    </citation>
    <scope>NUCLEOTIDE SEQUENCE [LARGE SCALE GENOMIC DNA]</scope>
    <source>
        <strain evidence="1 2">DSM 25790</strain>
    </source>
</reference>
<evidence type="ECO:0000313" key="2">
    <source>
        <dbReference type="Proteomes" id="UP001519294"/>
    </source>
</evidence>
<gene>
    <name evidence="1" type="ORF">J2Z81_001639</name>
</gene>
<evidence type="ECO:0000313" key="1">
    <source>
        <dbReference type="EMBL" id="MBP2257685.1"/>
    </source>
</evidence>
<keyword evidence="1" id="KW-0548">Nucleotidyltransferase</keyword>